<gene>
    <name evidence="6" type="ORF">LQ318_07695</name>
</gene>
<dbReference type="PROSITE" id="PS00600">
    <property type="entry name" value="AA_TRANSFER_CLASS_3"/>
    <property type="match status" value="1"/>
</dbReference>
<evidence type="ECO:0000256" key="3">
    <source>
        <dbReference type="ARBA" id="ARBA00022679"/>
    </source>
</evidence>
<evidence type="ECO:0000256" key="4">
    <source>
        <dbReference type="ARBA" id="ARBA00022898"/>
    </source>
</evidence>
<dbReference type="InterPro" id="IPR049704">
    <property type="entry name" value="Aminotrans_3_PPA_site"/>
</dbReference>
<dbReference type="EMBL" id="JAJNDC010000001">
    <property type="protein sequence ID" value="MCW9712784.1"/>
    <property type="molecule type" value="Genomic_DNA"/>
</dbReference>
<keyword evidence="7" id="KW-1185">Reference proteome</keyword>
<keyword evidence="3" id="KW-0808">Transferase</keyword>
<accession>A0ABT3PY53</accession>
<comment type="similarity">
    <text evidence="5">Belongs to the class-III pyridoxal-phosphate-dependent aminotransferase family.</text>
</comment>
<dbReference type="InterPro" id="IPR015421">
    <property type="entry name" value="PyrdxlP-dep_Trfase_major"/>
</dbReference>
<proteinExistence type="inferred from homology"/>
<dbReference type="InterPro" id="IPR050103">
    <property type="entry name" value="Class-III_PLP-dep_AT"/>
</dbReference>
<protein>
    <submittedName>
        <fullName evidence="6">Aminotransferase class III-fold pyridoxal phosphate-dependent enzyme</fullName>
    </submittedName>
</protein>
<dbReference type="InterPro" id="IPR015422">
    <property type="entry name" value="PyrdxlP-dep_Trfase_small"/>
</dbReference>
<dbReference type="InterPro" id="IPR015424">
    <property type="entry name" value="PyrdxlP-dep_Trfase"/>
</dbReference>
<keyword evidence="2 6" id="KW-0032">Aminotransferase</keyword>
<organism evidence="6 7">
    <name type="scientific">Fodinibius salicampi</name>
    <dbReference type="NCBI Taxonomy" id="1920655"/>
    <lineage>
        <taxon>Bacteria</taxon>
        <taxon>Pseudomonadati</taxon>
        <taxon>Balneolota</taxon>
        <taxon>Balneolia</taxon>
        <taxon>Balneolales</taxon>
        <taxon>Balneolaceae</taxon>
        <taxon>Fodinibius</taxon>
    </lineage>
</organism>
<evidence type="ECO:0000313" key="7">
    <source>
        <dbReference type="Proteomes" id="UP001207337"/>
    </source>
</evidence>
<evidence type="ECO:0000256" key="1">
    <source>
        <dbReference type="ARBA" id="ARBA00001933"/>
    </source>
</evidence>
<dbReference type="PIRSF" id="PIRSF000521">
    <property type="entry name" value="Transaminase_4ab_Lys_Orn"/>
    <property type="match status" value="1"/>
</dbReference>
<reference evidence="6 7" key="1">
    <citation type="submission" date="2021-11" db="EMBL/GenBank/DDBJ databases">
        <title>Aliifidinibius sp. nov., a new bacterium isolated from saline soil.</title>
        <authorList>
            <person name="Galisteo C."/>
            <person name="De La Haba R."/>
            <person name="Sanchez-Porro C."/>
            <person name="Ventosa A."/>
        </authorList>
    </citation>
    <scope>NUCLEOTIDE SEQUENCE [LARGE SCALE GENOMIC DNA]</scope>
    <source>
        <strain evidence="6 7">KACC 190600</strain>
    </source>
</reference>
<name>A0ABT3PY53_9BACT</name>
<dbReference type="GO" id="GO:0008483">
    <property type="term" value="F:transaminase activity"/>
    <property type="evidence" value="ECO:0007669"/>
    <property type="project" value="UniProtKB-KW"/>
</dbReference>
<dbReference type="PANTHER" id="PTHR11986">
    <property type="entry name" value="AMINOTRANSFERASE CLASS III"/>
    <property type="match status" value="1"/>
</dbReference>
<dbReference type="Pfam" id="PF00202">
    <property type="entry name" value="Aminotran_3"/>
    <property type="match status" value="1"/>
</dbReference>
<dbReference type="Gene3D" id="3.40.640.10">
    <property type="entry name" value="Type I PLP-dependent aspartate aminotransferase-like (Major domain)"/>
    <property type="match status" value="1"/>
</dbReference>
<dbReference type="Proteomes" id="UP001207337">
    <property type="component" value="Unassembled WGS sequence"/>
</dbReference>
<evidence type="ECO:0000256" key="2">
    <source>
        <dbReference type="ARBA" id="ARBA00022576"/>
    </source>
</evidence>
<sequence length="380" mass="41636">MELFDVYPLLDLEPVKADGNYVYTKDGTKYLDLYGGHAVISIGHTHPHYVKKISEQLQKLGFYSNSVQNSLQQELADKLGQLSGYDDHQLFLCNSGAESIENALKAASFHNERSKVVVFEQSFHGRTSAAIGITDKDEYSAPVNKRSETVFLELNDFDSLEKELTQEDVCALVIEGVQGIGGVHIPDDEFLKKARKLCSETGTLLILDEIQSGYGRTGKFFAHQYADIEADIVTIAKGMGNGFPVAGTIIGPDIEPFHGELGSTFGGNHLACTAAIAVLEVIKEEDLIDNAAFVGNDLLQQLGNLPEIKEVRGRGLMIGIEFPFAIKDLRSKLIEEEQILTGVASNPNVLRLLPPLSVTSSETDRFINALHNVLTQLKLS</sequence>
<keyword evidence="4 5" id="KW-0663">Pyridoxal phosphate</keyword>
<dbReference type="InterPro" id="IPR005814">
    <property type="entry name" value="Aminotrans_3"/>
</dbReference>
<evidence type="ECO:0000313" key="6">
    <source>
        <dbReference type="EMBL" id="MCW9712784.1"/>
    </source>
</evidence>
<comment type="caution">
    <text evidence="6">The sequence shown here is derived from an EMBL/GenBank/DDBJ whole genome shotgun (WGS) entry which is preliminary data.</text>
</comment>
<evidence type="ECO:0000256" key="5">
    <source>
        <dbReference type="RuleBase" id="RU003560"/>
    </source>
</evidence>
<dbReference type="CDD" id="cd00610">
    <property type="entry name" value="OAT_like"/>
    <property type="match status" value="1"/>
</dbReference>
<dbReference type="SUPFAM" id="SSF53383">
    <property type="entry name" value="PLP-dependent transferases"/>
    <property type="match status" value="1"/>
</dbReference>
<dbReference type="Gene3D" id="3.90.1150.10">
    <property type="entry name" value="Aspartate Aminotransferase, domain 1"/>
    <property type="match status" value="1"/>
</dbReference>
<comment type="cofactor">
    <cofactor evidence="1">
        <name>pyridoxal 5'-phosphate</name>
        <dbReference type="ChEBI" id="CHEBI:597326"/>
    </cofactor>
</comment>
<dbReference type="RefSeq" id="WP_265788983.1">
    <property type="nucleotide sequence ID" value="NZ_BAABRS010000001.1"/>
</dbReference>
<dbReference type="PANTHER" id="PTHR11986:SF79">
    <property type="entry name" value="ACETYLORNITHINE AMINOTRANSFERASE, MITOCHONDRIAL"/>
    <property type="match status" value="1"/>
</dbReference>